<evidence type="ECO:0000313" key="4">
    <source>
        <dbReference type="Proteomes" id="UP001232156"/>
    </source>
</evidence>
<dbReference type="InterPro" id="IPR036188">
    <property type="entry name" value="FAD/NAD-bd_sf"/>
</dbReference>
<reference evidence="3 4" key="1">
    <citation type="submission" date="2023-08" db="EMBL/GenBank/DDBJ databases">
        <title>Alcaligenaceae gen. nov., a novel taxon isolated from the sludge of Yixing Pesticide Factory.</title>
        <authorList>
            <person name="Ruan L."/>
        </authorList>
    </citation>
    <scope>NUCLEOTIDE SEQUENCE [LARGE SCALE GENOMIC DNA]</scope>
    <source>
        <strain evidence="3 4">LG-2</strain>
    </source>
</reference>
<dbReference type="Gene3D" id="3.50.50.60">
    <property type="entry name" value="FAD/NAD(P)-binding domain"/>
    <property type="match status" value="1"/>
</dbReference>
<gene>
    <name evidence="3" type="ORF">Q8947_01405</name>
</gene>
<dbReference type="InterPro" id="IPR006076">
    <property type="entry name" value="FAD-dep_OxRdtase"/>
</dbReference>
<dbReference type="SUPFAM" id="SSF51905">
    <property type="entry name" value="FAD/NAD(P)-binding domain"/>
    <property type="match status" value="1"/>
</dbReference>
<comment type="caution">
    <text evidence="3">The sequence shown here is derived from an EMBL/GenBank/DDBJ whole genome shotgun (WGS) entry which is preliminary data.</text>
</comment>
<evidence type="ECO:0000256" key="1">
    <source>
        <dbReference type="ARBA" id="ARBA00023002"/>
    </source>
</evidence>
<evidence type="ECO:0000259" key="2">
    <source>
        <dbReference type="Pfam" id="PF01266"/>
    </source>
</evidence>
<dbReference type="Pfam" id="PF01266">
    <property type="entry name" value="DAO"/>
    <property type="match status" value="1"/>
</dbReference>
<feature type="domain" description="FAD dependent oxidoreductase" evidence="2">
    <location>
        <begin position="43"/>
        <end position="400"/>
    </location>
</feature>
<keyword evidence="1 3" id="KW-0560">Oxidoreductase</keyword>
<name>A0ABU1D2M4_9BURK</name>
<dbReference type="EC" id="1.-.-.-" evidence="3"/>
<dbReference type="PANTHER" id="PTHR13847:SF281">
    <property type="entry name" value="FAD DEPENDENT OXIDOREDUCTASE DOMAIN-CONTAINING PROTEIN"/>
    <property type="match status" value="1"/>
</dbReference>
<keyword evidence="4" id="KW-1185">Reference proteome</keyword>
<dbReference type="PANTHER" id="PTHR13847">
    <property type="entry name" value="SARCOSINE DEHYDROGENASE-RELATED"/>
    <property type="match status" value="1"/>
</dbReference>
<dbReference type="RefSeq" id="WP_347286263.1">
    <property type="nucleotide sequence ID" value="NZ_JAUZQE010000002.1"/>
</dbReference>
<accession>A0ABU1D2M4</accession>
<organism evidence="3 4">
    <name type="scientific">Yanghanlia caeni</name>
    <dbReference type="NCBI Taxonomy" id="3064283"/>
    <lineage>
        <taxon>Bacteria</taxon>
        <taxon>Pseudomonadati</taxon>
        <taxon>Pseudomonadota</taxon>
        <taxon>Betaproteobacteria</taxon>
        <taxon>Burkholderiales</taxon>
        <taxon>Alcaligenaceae</taxon>
        <taxon>Yanghanlia</taxon>
    </lineage>
</organism>
<dbReference type="Gene3D" id="3.30.9.10">
    <property type="entry name" value="D-Amino Acid Oxidase, subunit A, domain 2"/>
    <property type="match status" value="1"/>
</dbReference>
<dbReference type="GO" id="GO:0016491">
    <property type="term" value="F:oxidoreductase activity"/>
    <property type="evidence" value="ECO:0007669"/>
    <property type="project" value="UniProtKB-KW"/>
</dbReference>
<proteinExistence type="predicted"/>
<sequence>MTRKASMQAAGGASMDPRFHGLWAVTAGAAPAPRPLDHDLGVDVAVVGGGYTGLSTALHLAESGEVSVAVLEARDIGFGASGRNAGLVNAGAWLPPDELPARLGDDYGNRLLETLGNAPDLVFEIIRRYGIACEAVRNGNLHCAVGAAGLADINERARQWHARGVPVCILDAKETARLVGSERFSGAMLDPRAGTIQPLSYARGLAQAAAGLGARIHAATAVTRAEYGATGWRLSTSTGHVVRATRVVVATNTAQEAGPDPWPQLQKALVRLPYFNVATAPLPAELSQRILPQGHGAWDTCKVLSSFRKDAAGRLVYGSVGDVSDRPGDAHVQWVRRCLRRLDPDLARVPIEHRWYGWIDITATHLPYLYQPGPNAWAIFGYNGRGIGPGTVFGRALAELLLGRRTPDQMPLPVNAVVPIGFKPLREVFYRSGSKVAHLLSKRF</sequence>
<protein>
    <submittedName>
        <fullName evidence="3">FAD-binding oxidoreductase</fullName>
        <ecNumber evidence="3">1.-.-.-</ecNumber>
    </submittedName>
</protein>
<dbReference type="EMBL" id="JAUZQE010000002">
    <property type="protein sequence ID" value="MDR4124641.1"/>
    <property type="molecule type" value="Genomic_DNA"/>
</dbReference>
<dbReference type="Proteomes" id="UP001232156">
    <property type="component" value="Unassembled WGS sequence"/>
</dbReference>
<evidence type="ECO:0000313" key="3">
    <source>
        <dbReference type="EMBL" id="MDR4124641.1"/>
    </source>
</evidence>